<evidence type="ECO:0000313" key="1">
    <source>
        <dbReference type="EMBL" id="KAL3277595.1"/>
    </source>
</evidence>
<reference evidence="1 2" key="1">
    <citation type="journal article" date="2021" name="BMC Biol.">
        <title>Horizontally acquired antibacterial genes associated with adaptive radiation of ladybird beetles.</title>
        <authorList>
            <person name="Li H.S."/>
            <person name="Tang X.F."/>
            <person name="Huang Y.H."/>
            <person name="Xu Z.Y."/>
            <person name="Chen M.L."/>
            <person name="Du X.Y."/>
            <person name="Qiu B.Y."/>
            <person name="Chen P.T."/>
            <person name="Zhang W."/>
            <person name="Slipinski A."/>
            <person name="Escalona H.E."/>
            <person name="Waterhouse R.M."/>
            <person name="Zwick A."/>
            <person name="Pang H."/>
        </authorList>
    </citation>
    <scope>NUCLEOTIDE SEQUENCE [LARGE SCALE GENOMIC DNA]</scope>
    <source>
        <strain evidence="1">SYSU2018</strain>
    </source>
</reference>
<dbReference type="Proteomes" id="UP001516400">
    <property type="component" value="Unassembled WGS sequence"/>
</dbReference>
<evidence type="ECO:0000313" key="2">
    <source>
        <dbReference type="Proteomes" id="UP001516400"/>
    </source>
</evidence>
<accession>A0ABD2NGR0</accession>
<name>A0ABD2NGR0_9CUCU</name>
<organism evidence="1 2">
    <name type="scientific">Cryptolaemus montrouzieri</name>
    <dbReference type="NCBI Taxonomy" id="559131"/>
    <lineage>
        <taxon>Eukaryota</taxon>
        <taxon>Metazoa</taxon>
        <taxon>Ecdysozoa</taxon>
        <taxon>Arthropoda</taxon>
        <taxon>Hexapoda</taxon>
        <taxon>Insecta</taxon>
        <taxon>Pterygota</taxon>
        <taxon>Neoptera</taxon>
        <taxon>Endopterygota</taxon>
        <taxon>Coleoptera</taxon>
        <taxon>Polyphaga</taxon>
        <taxon>Cucujiformia</taxon>
        <taxon>Coccinelloidea</taxon>
        <taxon>Coccinellidae</taxon>
        <taxon>Scymninae</taxon>
        <taxon>Scymnini</taxon>
        <taxon>Cryptolaemus</taxon>
    </lineage>
</organism>
<sequence>MHNNIRSASKNIDEFRLFIDGLIYNEGCLNSNDGTLIYVRNEISFNHDIVNLGPVKAVQLHLKLGNSTVDVLAAYRSPSLCPLEFTIALENYFEAMFHL</sequence>
<keyword evidence="2" id="KW-1185">Reference proteome</keyword>
<proteinExistence type="predicted"/>
<dbReference type="AlphaFoldDB" id="A0ABD2NGR0"/>
<gene>
    <name evidence="1" type="ORF">HHI36_012937</name>
</gene>
<protein>
    <submittedName>
        <fullName evidence="1">Uncharacterized protein</fullName>
    </submittedName>
</protein>
<dbReference type="EMBL" id="JABFTP020000103">
    <property type="protein sequence ID" value="KAL3277595.1"/>
    <property type="molecule type" value="Genomic_DNA"/>
</dbReference>
<comment type="caution">
    <text evidence="1">The sequence shown here is derived from an EMBL/GenBank/DDBJ whole genome shotgun (WGS) entry which is preliminary data.</text>
</comment>